<sequence length="104" mass="11100">MPTRHRWGSVAGRSMAGIVGVASGLIWLLIVFVILKSAFPSSASADPHGYGRIFGVLMYVPFGVLWVLTLPRALAPRSRRRGFSVAVLVLAVTTVLLVIALALS</sequence>
<feature type="transmembrane region" description="Helical" evidence="1">
    <location>
        <begin position="82"/>
        <end position="103"/>
    </location>
</feature>
<evidence type="ECO:0000313" key="3">
    <source>
        <dbReference type="Proteomes" id="UP000011200"/>
    </source>
</evidence>
<reference evidence="2 3" key="1">
    <citation type="journal article" date="2013" name="Genome Announc.">
        <title>Draft genome sequence of MKD8, a conjugal recipient Mycobacterium smegmatis strain.</title>
        <authorList>
            <person name="Gray T.A."/>
            <person name="Palumbo M.J."/>
            <person name="Derbyshire K.M."/>
        </authorList>
    </citation>
    <scope>NUCLEOTIDE SEQUENCE [LARGE SCALE GENOMIC DNA]</scope>
    <source>
        <strain evidence="2 3">MKD8</strain>
    </source>
</reference>
<dbReference type="Proteomes" id="UP000011200">
    <property type="component" value="Chromosome"/>
</dbReference>
<reference evidence="3" key="2">
    <citation type="submission" date="2018-03" db="EMBL/GenBank/DDBJ databases">
        <authorList>
            <person name="Derbyshire K."/>
            <person name="Gray T.A."/>
            <person name="Champion M."/>
        </authorList>
    </citation>
    <scope>NUCLEOTIDE SEQUENCE [LARGE SCALE GENOMIC DNA]</scope>
    <source>
        <strain evidence="3">MKD8</strain>
    </source>
</reference>
<dbReference type="EMBL" id="CP027541">
    <property type="protein sequence ID" value="AWT52330.1"/>
    <property type="molecule type" value="Genomic_DNA"/>
</dbReference>
<organism evidence="2 3">
    <name type="scientific">Mycolicibacterium smegmatis (strain MKD8)</name>
    <name type="common">Mycobacterium smegmatis</name>
    <dbReference type="NCBI Taxonomy" id="1214915"/>
    <lineage>
        <taxon>Bacteria</taxon>
        <taxon>Bacillati</taxon>
        <taxon>Actinomycetota</taxon>
        <taxon>Actinomycetes</taxon>
        <taxon>Mycobacteriales</taxon>
        <taxon>Mycobacteriaceae</taxon>
        <taxon>Mycolicibacterium</taxon>
    </lineage>
</organism>
<feature type="transmembrane region" description="Helical" evidence="1">
    <location>
        <begin position="50"/>
        <end position="70"/>
    </location>
</feature>
<protein>
    <submittedName>
        <fullName evidence="2">Uncharacterized protein</fullName>
    </submittedName>
</protein>
<proteinExistence type="predicted"/>
<keyword evidence="1" id="KW-0472">Membrane</keyword>
<name>A0A2U9PKQ2_MYCSE</name>
<dbReference type="RefSeq" id="WP_232836116.1">
    <property type="nucleotide sequence ID" value="NZ_CP027541.1"/>
</dbReference>
<evidence type="ECO:0000313" key="2">
    <source>
        <dbReference type="EMBL" id="AWT52330.1"/>
    </source>
</evidence>
<keyword evidence="1" id="KW-0812">Transmembrane</keyword>
<gene>
    <name evidence="2" type="ORF">D806_013420</name>
</gene>
<accession>A0A2U9PKQ2</accession>
<keyword evidence="1" id="KW-1133">Transmembrane helix</keyword>
<dbReference type="AlphaFoldDB" id="A0A2U9PKQ2"/>
<evidence type="ECO:0000256" key="1">
    <source>
        <dbReference type="SAM" id="Phobius"/>
    </source>
</evidence>
<feature type="transmembrane region" description="Helical" evidence="1">
    <location>
        <begin position="12"/>
        <end position="35"/>
    </location>
</feature>